<dbReference type="InterPro" id="IPR026001">
    <property type="entry name" value="Abi-like_C"/>
</dbReference>
<organism evidence="2 3">
    <name type="scientific">Cupriavidus plantarum</name>
    <dbReference type="NCBI Taxonomy" id="942865"/>
    <lineage>
        <taxon>Bacteria</taxon>
        <taxon>Pseudomonadati</taxon>
        <taxon>Pseudomonadota</taxon>
        <taxon>Betaproteobacteria</taxon>
        <taxon>Burkholderiales</taxon>
        <taxon>Burkholderiaceae</taxon>
        <taxon>Cupriavidus</taxon>
    </lineage>
</organism>
<dbReference type="RefSeq" id="WP_109582242.1">
    <property type="nucleotide sequence ID" value="NZ_QGGT01000001.1"/>
</dbReference>
<sequence length="245" mass="27656">MKQREALLQEVELLQNILVSHATNGPPYEGDYSTLRTSLLARAEYANLVPRFVRTCRDLAQFWQFIKHKFPTYEKRRAYLWEEFRPLLERIEKGGTAPADQAVSEAIERFDAEHLHAAWAKALDRRQSDPDGAITIARTLLESTCKHILDELAIDYGDSPELPHLYRLTSKALNLAPSQHTEDVFKQILGGCHSVVEGLGALRNRLSDAHGRGKRSVRPAPRHAELAVNLSGALALYLLQTFDAH</sequence>
<dbReference type="AlphaFoldDB" id="A0A316F168"/>
<proteinExistence type="predicted"/>
<name>A0A316F168_9BURK</name>
<accession>A0A316F168</accession>
<comment type="caution">
    <text evidence="2">The sequence shown here is derived from an EMBL/GenBank/DDBJ whole genome shotgun (WGS) entry which is preliminary data.</text>
</comment>
<dbReference type="Proteomes" id="UP000245754">
    <property type="component" value="Unassembled WGS sequence"/>
</dbReference>
<keyword evidence="3" id="KW-1185">Reference proteome</keyword>
<protein>
    <submittedName>
        <fullName evidence="2">Abortive infection Abi-like protein</fullName>
    </submittedName>
</protein>
<feature type="domain" description="Abortive infection protein-like C-terminal" evidence="1">
    <location>
        <begin position="164"/>
        <end position="239"/>
    </location>
</feature>
<evidence type="ECO:0000259" key="1">
    <source>
        <dbReference type="Pfam" id="PF14355"/>
    </source>
</evidence>
<evidence type="ECO:0000313" key="3">
    <source>
        <dbReference type="Proteomes" id="UP000245754"/>
    </source>
</evidence>
<evidence type="ECO:0000313" key="2">
    <source>
        <dbReference type="EMBL" id="PWK38677.1"/>
    </source>
</evidence>
<gene>
    <name evidence="2" type="ORF">C7419_1012576</name>
</gene>
<dbReference type="Pfam" id="PF14355">
    <property type="entry name" value="Abi_C"/>
    <property type="match status" value="1"/>
</dbReference>
<dbReference type="EMBL" id="QGGT01000001">
    <property type="protein sequence ID" value="PWK38677.1"/>
    <property type="molecule type" value="Genomic_DNA"/>
</dbReference>
<reference evidence="2 3" key="1">
    <citation type="submission" date="2018-05" db="EMBL/GenBank/DDBJ databases">
        <title>Genomic Encyclopedia of Type Strains, Phase IV (KMG-V): Genome sequencing to study the core and pangenomes of soil and plant-associated prokaryotes.</title>
        <authorList>
            <person name="Whitman W."/>
        </authorList>
    </citation>
    <scope>NUCLEOTIDE SEQUENCE [LARGE SCALE GENOMIC DNA]</scope>
    <source>
        <strain evidence="2 3">SLV-132</strain>
    </source>
</reference>